<evidence type="ECO:0008006" key="5">
    <source>
        <dbReference type="Google" id="ProtNLM"/>
    </source>
</evidence>
<sequence length="475" mass="51749">MTGYGTLKVVSTGPVIRAVFDNPPINILDHKVFSDLHDFLTGLKKDPNPPKVVIFSSANPKFFFAHYDLHILSASSPPAPPQDPQQIANSFVDSARMMSTMGVVFIAEISGQSLGAGNEILLQMDMRFAAPGTKLGSLEIGLGLLHAGGGSQYLTKLIGRARALEYLLSANTVDAETAERIGWVNKAFPSVNEMTAYVDKLAHRIATFPSAAIAATKDSFTGAMVSTRHHPEPLLEPATPFPPHSDDTTSSTASLMTRSNRSANAELSSSSTHHYSHTAPPLLLIWLFVSLPLVVWDTGYIALRPLSMPGGKYHSPIWSPYALYGMVDYIYGWPAWDGRVGFTAAQGSLNVVETLMYAYYLVIILSNGPEGLLKCRTLQGFFLGERKKSVSGPGVATAVVVLFSAAVMTLSKTVLYWLNEYFSDYANVGHNSLFNLVFIWLIPNGLWLIFPTYIIYVVGKDMVAGMEGTQAEKEE</sequence>
<dbReference type="PANTHER" id="PTHR37919">
    <property type="entry name" value="PROTEIN CBG05606"/>
    <property type="match status" value="1"/>
</dbReference>
<evidence type="ECO:0000313" key="3">
    <source>
        <dbReference type="EMBL" id="KIY01387.1"/>
    </source>
</evidence>
<keyword evidence="2" id="KW-1133">Transmembrane helix</keyword>
<keyword evidence="4" id="KW-1185">Reference proteome</keyword>
<accession>A0A0D2IWM7</accession>
<protein>
    <recommendedName>
        <fullName evidence="5">EXPERA domain-containing protein</fullName>
    </recommendedName>
</protein>
<dbReference type="Proteomes" id="UP000053411">
    <property type="component" value="Unassembled WGS sequence"/>
</dbReference>
<feature type="transmembrane region" description="Helical" evidence="2">
    <location>
        <begin position="283"/>
        <end position="303"/>
    </location>
</feature>
<dbReference type="VEuPathDB" id="FungiDB:Z520_02939"/>
<dbReference type="OrthoDB" id="60858at2759"/>
<dbReference type="EMBL" id="KN848065">
    <property type="protein sequence ID" value="KIY01387.1"/>
    <property type="molecule type" value="Genomic_DNA"/>
</dbReference>
<proteinExistence type="predicted"/>
<feature type="compositionally biased region" description="Polar residues" evidence="1">
    <location>
        <begin position="248"/>
        <end position="258"/>
    </location>
</feature>
<dbReference type="AlphaFoldDB" id="A0A0D2IWM7"/>
<evidence type="ECO:0000256" key="2">
    <source>
        <dbReference type="SAM" id="Phobius"/>
    </source>
</evidence>
<dbReference type="InterPro" id="IPR001753">
    <property type="entry name" value="Enoyl-CoA_hydra/iso"/>
</dbReference>
<feature type="transmembrane region" description="Helical" evidence="2">
    <location>
        <begin position="438"/>
        <end position="458"/>
    </location>
</feature>
<evidence type="ECO:0000313" key="4">
    <source>
        <dbReference type="Proteomes" id="UP000053411"/>
    </source>
</evidence>
<keyword evidence="2" id="KW-0812">Transmembrane</keyword>
<feature type="transmembrane region" description="Helical" evidence="2">
    <location>
        <begin position="394"/>
        <end position="418"/>
    </location>
</feature>
<name>A0A0D2IWM7_9EURO</name>
<reference evidence="3 4" key="1">
    <citation type="submission" date="2015-01" db="EMBL/GenBank/DDBJ databases">
        <title>The Genome Sequence of Fonsecaea multimorphosa CBS 102226.</title>
        <authorList>
            <consortium name="The Broad Institute Genomics Platform"/>
            <person name="Cuomo C."/>
            <person name="de Hoog S."/>
            <person name="Gorbushina A."/>
            <person name="Stielow B."/>
            <person name="Teixiera M."/>
            <person name="Abouelleil A."/>
            <person name="Chapman S.B."/>
            <person name="Priest M."/>
            <person name="Young S.K."/>
            <person name="Wortman J."/>
            <person name="Nusbaum C."/>
            <person name="Birren B."/>
        </authorList>
    </citation>
    <scope>NUCLEOTIDE SEQUENCE [LARGE SCALE GENOMIC DNA]</scope>
    <source>
        <strain evidence="3 4">CBS 102226</strain>
    </source>
</reference>
<keyword evidence="2" id="KW-0472">Membrane</keyword>
<dbReference type="RefSeq" id="XP_016635509.1">
    <property type="nucleotide sequence ID" value="XM_016773452.1"/>
</dbReference>
<organism evidence="3 4">
    <name type="scientific">Fonsecaea multimorphosa CBS 102226</name>
    <dbReference type="NCBI Taxonomy" id="1442371"/>
    <lineage>
        <taxon>Eukaryota</taxon>
        <taxon>Fungi</taxon>
        <taxon>Dikarya</taxon>
        <taxon>Ascomycota</taxon>
        <taxon>Pezizomycotina</taxon>
        <taxon>Eurotiomycetes</taxon>
        <taxon>Chaetothyriomycetidae</taxon>
        <taxon>Chaetothyriales</taxon>
        <taxon>Herpotrichiellaceae</taxon>
        <taxon>Fonsecaea</taxon>
    </lineage>
</organism>
<dbReference type="PANTHER" id="PTHR37919:SF2">
    <property type="entry name" value="EXPERA DOMAIN-CONTAINING PROTEIN"/>
    <property type="match status" value="1"/>
</dbReference>
<dbReference type="SUPFAM" id="SSF52096">
    <property type="entry name" value="ClpP/crotonase"/>
    <property type="match status" value="1"/>
</dbReference>
<feature type="region of interest" description="Disordered" evidence="1">
    <location>
        <begin position="231"/>
        <end position="258"/>
    </location>
</feature>
<dbReference type="GeneID" id="27708685"/>
<dbReference type="CDD" id="cd06558">
    <property type="entry name" value="crotonase-like"/>
    <property type="match status" value="1"/>
</dbReference>
<dbReference type="Gene3D" id="3.90.226.10">
    <property type="entry name" value="2-enoyl-CoA Hydratase, Chain A, domain 1"/>
    <property type="match status" value="1"/>
</dbReference>
<dbReference type="STRING" id="1442371.A0A0D2IWM7"/>
<feature type="transmembrane region" description="Helical" evidence="2">
    <location>
        <begin position="315"/>
        <end position="336"/>
    </location>
</feature>
<dbReference type="InterPro" id="IPR029045">
    <property type="entry name" value="ClpP/crotonase-like_dom_sf"/>
</dbReference>
<dbReference type="Pfam" id="PF00378">
    <property type="entry name" value="ECH_1"/>
    <property type="match status" value="1"/>
</dbReference>
<gene>
    <name evidence="3" type="ORF">Z520_02939</name>
</gene>
<evidence type="ECO:0000256" key="1">
    <source>
        <dbReference type="SAM" id="MobiDB-lite"/>
    </source>
</evidence>
<feature type="transmembrane region" description="Helical" evidence="2">
    <location>
        <begin position="356"/>
        <end position="373"/>
    </location>
</feature>